<evidence type="ECO:0000313" key="4">
    <source>
        <dbReference type="EMBL" id="QFY55826.1"/>
    </source>
</evidence>
<dbReference type="Pfam" id="PF00795">
    <property type="entry name" value="CN_hydrolase"/>
    <property type="match status" value="1"/>
</dbReference>
<feature type="domain" description="CN hydrolase" evidence="2">
    <location>
        <begin position="2"/>
        <end position="251"/>
    </location>
</feature>
<dbReference type="EMBL" id="NWMT01000017">
    <property type="protein sequence ID" value="PCD01376.1"/>
    <property type="molecule type" value="Genomic_DNA"/>
</dbReference>
<evidence type="ECO:0000313" key="6">
    <source>
        <dbReference type="Proteomes" id="UP000344571"/>
    </source>
</evidence>
<dbReference type="InterPro" id="IPR045254">
    <property type="entry name" value="Nit1/2_C-N_Hydrolase"/>
</dbReference>
<dbReference type="EMBL" id="CP033116">
    <property type="protein sequence ID" value="QFY55826.1"/>
    <property type="molecule type" value="Genomic_DNA"/>
</dbReference>
<reference evidence="3 5" key="1">
    <citation type="submission" date="2017-09" db="EMBL/GenBank/DDBJ databases">
        <title>Bacterial and phytoplankton interrelationship in Kongsfjorden, an Arctic fjord.</title>
        <authorList>
            <person name="Sinha R."/>
            <person name="Krishnan K."/>
        </authorList>
    </citation>
    <scope>NUCLEOTIDE SEQUENCE [LARGE SCALE GENOMIC DNA]</scope>
    <source>
        <strain evidence="3 5">58</strain>
    </source>
</reference>
<dbReference type="Proteomes" id="UP000243750">
    <property type="component" value="Unassembled WGS sequence"/>
</dbReference>
<keyword evidence="6" id="KW-1185">Reference proteome</keyword>
<dbReference type="AlphaFoldDB" id="A0AA91U638"/>
<dbReference type="SUPFAM" id="SSF56317">
    <property type="entry name" value="Carbon-nitrogen hydrolase"/>
    <property type="match status" value="1"/>
</dbReference>
<name>A0AA91U638_9GAMM</name>
<evidence type="ECO:0000313" key="5">
    <source>
        <dbReference type="Proteomes" id="UP000243750"/>
    </source>
</evidence>
<evidence type="ECO:0000313" key="3">
    <source>
        <dbReference type="EMBL" id="PCD01376.1"/>
    </source>
</evidence>
<dbReference type="InterPro" id="IPR003010">
    <property type="entry name" value="C-N_Hydrolase"/>
</dbReference>
<dbReference type="CDD" id="cd07572">
    <property type="entry name" value="nit"/>
    <property type="match status" value="1"/>
</dbReference>
<dbReference type="Gene3D" id="3.60.110.10">
    <property type="entry name" value="Carbon-nitrogen hydrolase"/>
    <property type="match status" value="1"/>
</dbReference>
<evidence type="ECO:0000256" key="1">
    <source>
        <dbReference type="ARBA" id="ARBA00022801"/>
    </source>
</evidence>
<proteinExistence type="predicted"/>
<sequence>MHQVAAIQMISGPDVHANLTRAGELIARAAAQGARLLLLPECFALFGSPHLARVAEEEASGARPIQQFLADQAERHGVWLVGGSIPLPRKPGGKAMAACLVFDDHGREVARYDKLHLFDVEVADNQRSYQESRDYGYGDQLVCIDTPVGRVGLSICYDLRFAELYLALRRAGAELIVVPSAFTAVTGAAHWDILLRARAAETQCYILAANQGGLHPGGRETFGHSCLVDPWGEIQAGMDQGEGVVIGALDPEYLESVRGRMPVLQHRRFAAVDTIVPAAKESQTHE</sequence>
<dbReference type="PROSITE" id="PS50263">
    <property type="entry name" value="CN_HYDROLASE"/>
    <property type="match status" value="1"/>
</dbReference>
<dbReference type="GO" id="GO:0016811">
    <property type="term" value="F:hydrolase activity, acting on carbon-nitrogen (but not peptide) bonds, in linear amides"/>
    <property type="evidence" value="ECO:0007669"/>
    <property type="project" value="InterPro"/>
</dbReference>
<accession>A0AA91U638</accession>
<gene>
    <name evidence="3" type="ORF">CO192_00670</name>
    <name evidence="4" type="ORF">EAO82_05330</name>
</gene>
<dbReference type="PANTHER" id="PTHR23088">
    <property type="entry name" value="NITRILASE-RELATED"/>
    <property type="match status" value="1"/>
</dbReference>
<dbReference type="Proteomes" id="UP000344571">
    <property type="component" value="Chromosome"/>
</dbReference>
<dbReference type="RefSeq" id="WP_096344706.1">
    <property type="nucleotide sequence ID" value="NZ_CP033116.1"/>
</dbReference>
<reference evidence="4 6" key="2">
    <citation type="submission" date="2018-10" db="EMBL/GenBank/DDBJ databases">
        <title>Complete genome sequence of Pseudomonas pelagia strain Kongs-67.</title>
        <authorList>
            <person name="Sinha R.K."/>
            <person name="Krishnan K."/>
        </authorList>
    </citation>
    <scope>NUCLEOTIDE SEQUENCE [LARGE SCALE GENOMIC DNA]</scope>
    <source>
        <strain evidence="4 6">Kongs-67</strain>
    </source>
</reference>
<dbReference type="PANTHER" id="PTHR23088:SF27">
    <property type="entry name" value="DEAMINATED GLUTATHIONE AMIDASE"/>
    <property type="match status" value="1"/>
</dbReference>
<dbReference type="InterPro" id="IPR036526">
    <property type="entry name" value="C-N_Hydrolase_sf"/>
</dbReference>
<evidence type="ECO:0000259" key="2">
    <source>
        <dbReference type="PROSITE" id="PS50263"/>
    </source>
</evidence>
<keyword evidence="1 3" id="KW-0378">Hydrolase</keyword>
<organism evidence="3 5">
    <name type="scientific">Halopseudomonas pelagia</name>
    <dbReference type="NCBI Taxonomy" id="553151"/>
    <lineage>
        <taxon>Bacteria</taxon>
        <taxon>Pseudomonadati</taxon>
        <taxon>Pseudomonadota</taxon>
        <taxon>Gammaproteobacteria</taxon>
        <taxon>Pseudomonadales</taxon>
        <taxon>Pseudomonadaceae</taxon>
        <taxon>Halopseudomonas</taxon>
    </lineage>
</organism>
<protein>
    <submittedName>
        <fullName evidence="3 4">Carbon-nitrogen hydrolase</fullName>
    </submittedName>
</protein>